<evidence type="ECO:0000256" key="1">
    <source>
        <dbReference type="SAM" id="MobiDB-lite"/>
    </source>
</evidence>
<comment type="caution">
    <text evidence="3">The sequence shown here is derived from an EMBL/GenBank/DDBJ whole genome shotgun (WGS) entry which is preliminary data.</text>
</comment>
<keyword evidence="2" id="KW-0812">Transmembrane</keyword>
<gene>
    <name evidence="3" type="ORF">ACFFF6_16205</name>
</gene>
<evidence type="ECO:0000256" key="2">
    <source>
        <dbReference type="SAM" id="Phobius"/>
    </source>
</evidence>
<feature type="region of interest" description="Disordered" evidence="1">
    <location>
        <begin position="120"/>
        <end position="166"/>
    </location>
</feature>
<dbReference type="RefSeq" id="WP_376982524.1">
    <property type="nucleotide sequence ID" value="NZ_JBHLSV010000025.1"/>
</dbReference>
<dbReference type="EMBL" id="JBHLSV010000025">
    <property type="protein sequence ID" value="MFC0675494.1"/>
    <property type="molecule type" value="Genomic_DNA"/>
</dbReference>
<evidence type="ECO:0000313" key="4">
    <source>
        <dbReference type="Proteomes" id="UP001589793"/>
    </source>
</evidence>
<feature type="compositionally biased region" description="Polar residues" evidence="1">
    <location>
        <begin position="71"/>
        <end position="89"/>
    </location>
</feature>
<organism evidence="3 4">
    <name type="scientific">Brachybacterium hainanense</name>
    <dbReference type="NCBI Taxonomy" id="1541174"/>
    <lineage>
        <taxon>Bacteria</taxon>
        <taxon>Bacillati</taxon>
        <taxon>Actinomycetota</taxon>
        <taxon>Actinomycetes</taxon>
        <taxon>Micrococcales</taxon>
        <taxon>Dermabacteraceae</taxon>
        <taxon>Brachybacterium</taxon>
    </lineage>
</organism>
<protein>
    <submittedName>
        <fullName evidence="3">Septum formation initiator family protein</fullName>
    </submittedName>
</protein>
<feature type="transmembrane region" description="Helical" evidence="2">
    <location>
        <begin position="35"/>
        <end position="55"/>
    </location>
</feature>
<reference evidence="3 4" key="1">
    <citation type="submission" date="2024-09" db="EMBL/GenBank/DDBJ databases">
        <authorList>
            <person name="Sun Q."/>
            <person name="Mori K."/>
        </authorList>
    </citation>
    <scope>NUCLEOTIDE SEQUENCE [LARGE SCALE GENOMIC DNA]</scope>
    <source>
        <strain evidence="3 4">CICC 10874</strain>
    </source>
</reference>
<dbReference type="Proteomes" id="UP001589793">
    <property type="component" value="Unassembled WGS sequence"/>
</dbReference>
<keyword evidence="2" id="KW-1133">Transmembrane helix</keyword>
<name>A0ABV6REU2_9MICO</name>
<accession>A0ABV6REU2</accession>
<dbReference type="InterPro" id="IPR007060">
    <property type="entry name" value="FtsL/DivIC"/>
</dbReference>
<keyword evidence="2" id="KW-0472">Membrane</keyword>
<proteinExistence type="predicted"/>
<keyword evidence="4" id="KW-1185">Reference proteome</keyword>
<sequence>MARTSAARASAAPAAAAPAPRLAVVARPEPGRSSVPFAALCTLIVVLALAAVLVLNIQMSDQSYQITRLQSQSQKLSEKGQSLSAQNDRLGTPQELEKRARELGMVPVTEPSYIDLSTGTVIGQEDRGEEGATDAKTSSELVPATVPQAEIYDEAPEYHGMGNEGA</sequence>
<dbReference type="Pfam" id="PF04977">
    <property type="entry name" value="DivIC"/>
    <property type="match status" value="1"/>
</dbReference>
<feature type="region of interest" description="Disordered" evidence="1">
    <location>
        <begin position="71"/>
        <end position="95"/>
    </location>
</feature>
<evidence type="ECO:0000313" key="3">
    <source>
        <dbReference type="EMBL" id="MFC0675494.1"/>
    </source>
</evidence>